<dbReference type="Proteomes" id="UP000033901">
    <property type="component" value="Unassembled WGS sequence"/>
</dbReference>
<sequence length="74" mass="8011">MAEQVPFKHVVGGSNPSGLTKKEIESEVGAALAAPASAASAAKAKSKFAESRHNKKNEEKRKNFKELFCFSELF</sequence>
<protein>
    <submittedName>
        <fullName evidence="1">Uncharacterized protein</fullName>
    </submittedName>
</protein>
<evidence type="ECO:0000313" key="2">
    <source>
        <dbReference type="Proteomes" id="UP000033901"/>
    </source>
</evidence>
<organism evidence="1 2">
    <name type="scientific">Candidatus Curtissbacteria bacterium GW2011_GWC1_44_33</name>
    <dbReference type="NCBI Taxonomy" id="1618413"/>
    <lineage>
        <taxon>Bacteria</taxon>
        <taxon>Candidatus Curtissiibacteriota</taxon>
    </lineage>
</organism>
<evidence type="ECO:0000313" key="1">
    <source>
        <dbReference type="EMBL" id="KKT67647.1"/>
    </source>
</evidence>
<dbReference type="EMBL" id="LCIZ01000005">
    <property type="protein sequence ID" value="KKT67647.1"/>
    <property type="molecule type" value="Genomic_DNA"/>
</dbReference>
<comment type="caution">
    <text evidence="1">The sequence shown here is derived from an EMBL/GenBank/DDBJ whole genome shotgun (WGS) entry which is preliminary data.</text>
</comment>
<dbReference type="AlphaFoldDB" id="A0A0G1LG58"/>
<gene>
    <name evidence="1" type="ORF">UW61_C0005G0008</name>
</gene>
<name>A0A0G1LG58_9BACT</name>
<accession>A0A0G1LG58</accession>
<reference evidence="1 2" key="1">
    <citation type="journal article" date="2015" name="Nature">
        <title>rRNA introns, odd ribosomes, and small enigmatic genomes across a large radiation of phyla.</title>
        <authorList>
            <person name="Brown C.T."/>
            <person name="Hug L.A."/>
            <person name="Thomas B.C."/>
            <person name="Sharon I."/>
            <person name="Castelle C.J."/>
            <person name="Singh A."/>
            <person name="Wilkins M.J."/>
            <person name="Williams K.H."/>
            <person name="Banfield J.F."/>
        </authorList>
    </citation>
    <scope>NUCLEOTIDE SEQUENCE [LARGE SCALE GENOMIC DNA]</scope>
</reference>
<proteinExistence type="predicted"/>